<dbReference type="EMBL" id="CP043046">
    <property type="protein sequence ID" value="QEI07749.1"/>
    <property type="molecule type" value="Genomic_DNA"/>
</dbReference>
<keyword evidence="5 7" id="KW-1133">Transmembrane helix</keyword>
<evidence type="ECO:0000313" key="9">
    <source>
        <dbReference type="Proteomes" id="UP000325161"/>
    </source>
</evidence>
<dbReference type="GO" id="GO:0005886">
    <property type="term" value="C:plasma membrane"/>
    <property type="evidence" value="ECO:0007669"/>
    <property type="project" value="UniProtKB-SubCell"/>
</dbReference>
<organism evidence="8 9">
    <name type="scientific">Pigmentiphaga aceris</name>
    <dbReference type="NCBI Taxonomy" id="1940612"/>
    <lineage>
        <taxon>Bacteria</taxon>
        <taxon>Pseudomonadati</taxon>
        <taxon>Pseudomonadota</taxon>
        <taxon>Betaproteobacteria</taxon>
        <taxon>Burkholderiales</taxon>
        <taxon>Alcaligenaceae</taxon>
        <taxon>Pigmentiphaga</taxon>
    </lineage>
</organism>
<evidence type="ECO:0000256" key="3">
    <source>
        <dbReference type="ARBA" id="ARBA00022475"/>
    </source>
</evidence>
<dbReference type="KEGG" id="pacr:FXN63_19320"/>
<dbReference type="Gene3D" id="1.20.1250.20">
    <property type="entry name" value="MFS general substrate transporter like domains"/>
    <property type="match status" value="2"/>
</dbReference>
<evidence type="ECO:0000256" key="4">
    <source>
        <dbReference type="ARBA" id="ARBA00022692"/>
    </source>
</evidence>
<feature type="transmembrane region" description="Helical" evidence="7">
    <location>
        <begin position="45"/>
        <end position="63"/>
    </location>
</feature>
<dbReference type="Pfam" id="PF07690">
    <property type="entry name" value="MFS_1"/>
    <property type="match status" value="2"/>
</dbReference>
<feature type="transmembrane region" description="Helical" evidence="7">
    <location>
        <begin position="20"/>
        <end position="39"/>
    </location>
</feature>
<evidence type="ECO:0000313" key="8">
    <source>
        <dbReference type="EMBL" id="QEI07749.1"/>
    </source>
</evidence>
<name>A0A5C0AZ92_9BURK</name>
<dbReference type="AlphaFoldDB" id="A0A5C0AZ92"/>
<keyword evidence="3" id="KW-1003">Cell membrane</keyword>
<dbReference type="Proteomes" id="UP000325161">
    <property type="component" value="Chromosome"/>
</dbReference>
<feature type="transmembrane region" description="Helical" evidence="7">
    <location>
        <begin position="171"/>
        <end position="189"/>
    </location>
</feature>
<comment type="subcellular location">
    <subcellularLocation>
        <location evidence="1">Cell membrane</location>
        <topology evidence="1">Multi-pass membrane protein</topology>
    </subcellularLocation>
</comment>
<dbReference type="InterPro" id="IPR050171">
    <property type="entry name" value="MFS_Transporters"/>
</dbReference>
<dbReference type="InterPro" id="IPR011701">
    <property type="entry name" value="MFS"/>
</dbReference>
<feature type="transmembrane region" description="Helical" evidence="7">
    <location>
        <begin position="235"/>
        <end position="253"/>
    </location>
</feature>
<reference evidence="8 9" key="1">
    <citation type="submission" date="2019-08" db="EMBL/GenBank/DDBJ databases">
        <title>Amphibian skin-associated Pigmentiphaga: genome sequence and occurrence across geography and hosts.</title>
        <authorList>
            <person name="Bletz M.C."/>
            <person name="Bunk B."/>
            <person name="Sproeer C."/>
            <person name="Biwer P."/>
            <person name="Reiter S."/>
            <person name="Rabemananjara F.C.E."/>
            <person name="Schulz S."/>
            <person name="Overmann J."/>
            <person name="Vences M."/>
        </authorList>
    </citation>
    <scope>NUCLEOTIDE SEQUENCE [LARGE SCALE GENOMIC DNA]</scope>
    <source>
        <strain evidence="8 9">Mada1488</strain>
    </source>
</reference>
<sequence>MPRAAQPPQNTHLVNRDSKFAALALALALPADTVLYLLLPMYAEQFGVTLAQAGLLLAANRLIRIVGYGFVARFYARHGDRLTCTLAVVAAAICALGYATLSGLWALLPLRLLWGLSFAALNLSTQMLATADPVGAAQRSGRSRAFTALGPVIALPVAGLLAYGYGPRPVFWLLAATALLGLLVTRQLSRHHQPTPAKRRGLTRPNSLDVWSFLEGFTLDGLFIIGLSYLGSELLPGGAVVMAGTLLAARYLGEIVLSPLGGRLAERFGAENALVGLSLLTSATLIGFGLGWFWSGAAAIVVLRALQLPLLAPIVAQRTPGPERVHALAARSVWRDIGAGTGPLLAGVLLPFMSPAWLYSVPALLLAGAAIACVQRPAPGALPQER</sequence>
<keyword evidence="4 7" id="KW-0812">Transmembrane</keyword>
<feature type="transmembrane region" description="Helical" evidence="7">
    <location>
        <begin position="210"/>
        <end position="229"/>
    </location>
</feature>
<feature type="transmembrane region" description="Helical" evidence="7">
    <location>
        <begin position="274"/>
        <end position="294"/>
    </location>
</feature>
<evidence type="ECO:0000256" key="1">
    <source>
        <dbReference type="ARBA" id="ARBA00004651"/>
    </source>
</evidence>
<feature type="transmembrane region" description="Helical" evidence="7">
    <location>
        <begin position="84"/>
        <end position="106"/>
    </location>
</feature>
<protein>
    <submittedName>
        <fullName evidence="8">MFS transporter</fullName>
    </submittedName>
</protein>
<dbReference type="InterPro" id="IPR036259">
    <property type="entry name" value="MFS_trans_sf"/>
</dbReference>
<feature type="transmembrane region" description="Helical" evidence="7">
    <location>
        <begin position="112"/>
        <end position="134"/>
    </location>
</feature>
<dbReference type="GO" id="GO:0022857">
    <property type="term" value="F:transmembrane transporter activity"/>
    <property type="evidence" value="ECO:0007669"/>
    <property type="project" value="InterPro"/>
</dbReference>
<evidence type="ECO:0000256" key="7">
    <source>
        <dbReference type="SAM" id="Phobius"/>
    </source>
</evidence>
<feature type="transmembrane region" description="Helical" evidence="7">
    <location>
        <begin position="146"/>
        <end position="165"/>
    </location>
</feature>
<evidence type="ECO:0000256" key="6">
    <source>
        <dbReference type="ARBA" id="ARBA00023136"/>
    </source>
</evidence>
<dbReference type="SUPFAM" id="SSF103473">
    <property type="entry name" value="MFS general substrate transporter"/>
    <property type="match status" value="1"/>
</dbReference>
<proteinExistence type="predicted"/>
<evidence type="ECO:0000256" key="2">
    <source>
        <dbReference type="ARBA" id="ARBA00022448"/>
    </source>
</evidence>
<dbReference type="RefSeq" id="WP_148816796.1">
    <property type="nucleotide sequence ID" value="NZ_CP043046.1"/>
</dbReference>
<dbReference type="PANTHER" id="PTHR23517">
    <property type="entry name" value="RESISTANCE PROTEIN MDTM, PUTATIVE-RELATED-RELATED"/>
    <property type="match status" value="1"/>
</dbReference>
<keyword evidence="2" id="KW-0813">Transport</keyword>
<keyword evidence="9" id="KW-1185">Reference proteome</keyword>
<accession>A0A5C0AZ92</accession>
<keyword evidence="6 7" id="KW-0472">Membrane</keyword>
<gene>
    <name evidence="8" type="ORF">FXN63_19320</name>
</gene>
<evidence type="ECO:0000256" key="5">
    <source>
        <dbReference type="ARBA" id="ARBA00022989"/>
    </source>
</evidence>
<dbReference type="OrthoDB" id="7029709at2"/>